<keyword evidence="2" id="KW-1185">Reference proteome</keyword>
<protein>
    <submittedName>
        <fullName evidence="1">Uncharacterized protein</fullName>
    </submittedName>
</protein>
<name>A0A8X6ISK2_TRICU</name>
<comment type="caution">
    <text evidence="1">The sequence shown here is derived from an EMBL/GenBank/DDBJ whole genome shotgun (WGS) entry which is preliminary data.</text>
</comment>
<gene>
    <name evidence="1" type="ORF">TNCT_234791</name>
</gene>
<evidence type="ECO:0000313" key="1">
    <source>
        <dbReference type="EMBL" id="GFR27709.1"/>
    </source>
</evidence>
<sequence length="42" mass="5123">PLSEKTKFHQSLVNTSQRGCFERHHFNIRSICKFWAMKFRII</sequence>
<dbReference type="EMBL" id="BMAO01038902">
    <property type="protein sequence ID" value="GFR27709.1"/>
    <property type="molecule type" value="Genomic_DNA"/>
</dbReference>
<dbReference type="AlphaFoldDB" id="A0A8X6ISK2"/>
<organism evidence="1 2">
    <name type="scientific">Trichonephila clavata</name>
    <name type="common">Joro spider</name>
    <name type="synonym">Nephila clavata</name>
    <dbReference type="NCBI Taxonomy" id="2740835"/>
    <lineage>
        <taxon>Eukaryota</taxon>
        <taxon>Metazoa</taxon>
        <taxon>Ecdysozoa</taxon>
        <taxon>Arthropoda</taxon>
        <taxon>Chelicerata</taxon>
        <taxon>Arachnida</taxon>
        <taxon>Araneae</taxon>
        <taxon>Araneomorphae</taxon>
        <taxon>Entelegynae</taxon>
        <taxon>Araneoidea</taxon>
        <taxon>Nephilidae</taxon>
        <taxon>Trichonephila</taxon>
    </lineage>
</organism>
<feature type="non-terminal residue" evidence="1">
    <location>
        <position position="1"/>
    </location>
</feature>
<reference evidence="1" key="1">
    <citation type="submission" date="2020-07" db="EMBL/GenBank/DDBJ databases">
        <title>Multicomponent nature underlies the extraordinary mechanical properties of spider dragline silk.</title>
        <authorList>
            <person name="Kono N."/>
            <person name="Nakamura H."/>
            <person name="Mori M."/>
            <person name="Yoshida Y."/>
            <person name="Ohtoshi R."/>
            <person name="Malay A.D."/>
            <person name="Moran D.A.P."/>
            <person name="Tomita M."/>
            <person name="Numata K."/>
            <person name="Arakawa K."/>
        </authorList>
    </citation>
    <scope>NUCLEOTIDE SEQUENCE</scope>
</reference>
<proteinExistence type="predicted"/>
<accession>A0A8X6ISK2</accession>
<evidence type="ECO:0000313" key="2">
    <source>
        <dbReference type="Proteomes" id="UP000887116"/>
    </source>
</evidence>
<dbReference type="Proteomes" id="UP000887116">
    <property type="component" value="Unassembled WGS sequence"/>
</dbReference>